<evidence type="ECO:0000259" key="3">
    <source>
        <dbReference type="PROSITE" id="PS50893"/>
    </source>
</evidence>
<evidence type="ECO:0000313" key="5">
    <source>
        <dbReference type="Proteomes" id="UP000630615"/>
    </source>
</evidence>
<evidence type="ECO:0000256" key="2">
    <source>
        <dbReference type="ARBA" id="ARBA00022840"/>
    </source>
</evidence>
<gene>
    <name evidence="4" type="ORF">GCM10011573_20230</name>
</gene>
<protein>
    <submittedName>
        <fullName evidence="4">ABC transporter</fullName>
    </submittedName>
</protein>
<accession>A0ABQ1P7A3</accession>
<proteinExistence type="predicted"/>
<dbReference type="PANTHER" id="PTHR43038:SF3">
    <property type="entry name" value="ABC TRANSPORTER G FAMILY MEMBER 20 ISOFORM X1"/>
    <property type="match status" value="1"/>
</dbReference>
<keyword evidence="1" id="KW-0547">Nucleotide-binding</keyword>
<dbReference type="InterPro" id="IPR003593">
    <property type="entry name" value="AAA+_ATPase"/>
</dbReference>
<keyword evidence="5" id="KW-1185">Reference proteome</keyword>
<dbReference type="InterPro" id="IPR017871">
    <property type="entry name" value="ABC_transporter-like_CS"/>
</dbReference>
<keyword evidence="2" id="KW-0067">ATP-binding</keyword>
<name>A0ABQ1P7A3_9ENTE</name>
<dbReference type="Pfam" id="PF00005">
    <property type="entry name" value="ABC_tran"/>
    <property type="match status" value="1"/>
</dbReference>
<dbReference type="PROSITE" id="PS00211">
    <property type="entry name" value="ABC_TRANSPORTER_1"/>
    <property type="match status" value="1"/>
</dbReference>
<comment type="caution">
    <text evidence="4">The sequence shown here is derived from an EMBL/GenBank/DDBJ whole genome shotgun (WGS) entry which is preliminary data.</text>
</comment>
<feature type="domain" description="ABC transporter" evidence="3">
    <location>
        <begin position="5"/>
        <end position="235"/>
    </location>
</feature>
<evidence type="ECO:0000313" key="4">
    <source>
        <dbReference type="EMBL" id="GGC90520.1"/>
    </source>
</evidence>
<dbReference type="SMART" id="SM00382">
    <property type="entry name" value="AAA"/>
    <property type="match status" value="1"/>
</dbReference>
<reference evidence="5" key="1">
    <citation type="journal article" date="2019" name="Int. J. Syst. Evol. Microbiol.">
        <title>The Global Catalogue of Microorganisms (GCM) 10K type strain sequencing project: providing services to taxonomists for standard genome sequencing and annotation.</title>
        <authorList>
            <consortium name="The Broad Institute Genomics Platform"/>
            <consortium name="The Broad Institute Genome Sequencing Center for Infectious Disease"/>
            <person name="Wu L."/>
            <person name="Ma J."/>
        </authorList>
    </citation>
    <scope>NUCLEOTIDE SEQUENCE [LARGE SCALE GENOMIC DNA]</scope>
    <source>
        <strain evidence="5">CGMCC 1.15942</strain>
    </source>
</reference>
<sequence length="251" mass="28353">MNDLVKLTNIGKKYEQHEVLKAVSFSIKNGELFSILGPNGAGKSTLISLILGLIKADTGEIMLDGKTLNTDSLEHKSLISVVFQNSILDAELSVKENLVIRAYFYTQNWKDAKKLVEEKLQDVQGTHLLAKRYGVLSGGERRKVDIARALLNTPKLLFLDEPTTGLDILSRADMWTLIHQLKEKYQMTVVLTTHYMEEARDSNTILMLAQGQVVAYETPENLKTSYQCNTLEDVFLSIIKKERTTYERISV</sequence>
<dbReference type="Gene3D" id="3.40.50.300">
    <property type="entry name" value="P-loop containing nucleotide triphosphate hydrolases"/>
    <property type="match status" value="1"/>
</dbReference>
<dbReference type="SUPFAM" id="SSF52540">
    <property type="entry name" value="P-loop containing nucleoside triphosphate hydrolases"/>
    <property type="match status" value="1"/>
</dbReference>
<dbReference type="EMBL" id="BMKI01000003">
    <property type="protein sequence ID" value="GGC90520.1"/>
    <property type="molecule type" value="Genomic_DNA"/>
</dbReference>
<dbReference type="InterPro" id="IPR027417">
    <property type="entry name" value="P-loop_NTPase"/>
</dbReference>
<dbReference type="Proteomes" id="UP000630615">
    <property type="component" value="Unassembled WGS sequence"/>
</dbReference>
<dbReference type="RefSeq" id="WP_088270969.1">
    <property type="nucleotide sequence ID" value="NZ_BMKI01000003.1"/>
</dbReference>
<dbReference type="PROSITE" id="PS50893">
    <property type="entry name" value="ABC_TRANSPORTER_2"/>
    <property type="match status" value="1"/>
</dbReference>
<evidence type="ECO:0000256" key="1">
    <source>
        <dbReference type="ARBA" id="ARBA00022741"/>
    </source>
</evidence>
<organism evidence="4 5">
    <name type="scientific">Enterococcus wangshanyuanii</name>
    <dbReference type="NCBI Taxonomy" id="2005703"/>
    <lineage>
        <taxon>Bacteria</taxon>
        <taxon>Bacillati</taxon>
        <taxon>Bacillota</taxon>
        <taxon>Bacilli</taxon>
        <taxon>Lactobacillales</taxon>
        <taxon>Enterococcaceae</taxon>
        <taxon>Enterococcus</taxon>
    </lineage>
</organism>
<dbReference type="PANTHER" id="PTHR43038">
    <property type="entry name" value="ATP-BINDING CASSETTE, SUB-FAMILY H, MEMBER 1"/>
    <property type="match status" value="1"/>
</dbReference>
<dbReference type="InterPro" id="IPR003439">
    <property type="entry name" value="ABC_transporter-like_ATP-bd"/>
</dbReference>